<keyword evidence="2" id="KW-1185">Reference proteome</keyword>
<gene>
    <name evidence="1" type="ORF">MILVUS5_LOCUS41008</name>
</gene>
<evidence type="ECO:0000313" key="1">
    <source>
        <dbReference type="EMBL" id="CAJ2678777.1"/>
    </source>
</evidence>
<dbReference type="Proteomes" id="UP001177021">
    <property type="component" value="Unassembled WGS sequence"/>
</dbReference>
<reference evidence="1" key="1">
    <citation type="submission" date="2023-10" db="EMBL/GenBank/DDBJ databases">
        <authorList>
            <person name="Rodriguez Cubillos JULIANA M."/>
            <person name="De Vega J."/>
        </authorList>
    </citation>
    <scope>NUCLEOTIDE SEQUENCE</scope>
</reference>
<comment type="caution">
    <text evidence="1">The sequence shown here is derived from an EMBL/GenBank/DDBJ whole genome shotgun (WGS) entry which is preliminary data.</text>
</comment>
<name>A0ACB0MCX4_TRIPR</name>
<dbReference type="EMBL" id="CASHSV030000823">
    <property type="protein sequence ID" value="CAJ2678777.1"/>
    <property type="molecule type" value="Genomic_DNA"/>
</dbReference>
<accession>A0ACB0MCX4</accession>
<protein>
    <submittedName>
        <fullName evidence="1">Uncharacterized protein</fullName>
    </submittedName>
</protein>
<proteinExistence type="predicted"/>
<evidence type="ECO:0000313" key="2">
    <source>
        <dbReference type="Proteomes" id="UP001177021"/>
    </source>
</evidence>
<organism evidence="1 2">
    <name type="scientific">Trifolium pratense</name>
    <name type="common">Red clover</name>
    <dbReference type="NCBI Taxonomy" id="57577"/>
    <lineage>
        <taxon>Eukaryota</taxon>
        <taxon>Viridiplantae</taxon>
        <taxon>Streptophyta</taxon>
        <taxon>Embryophyta</taxon>
        <taxon>Tracheophyta</taxon>
        <taxon>Spermatophyta</taxon>
        <taxon>Magnoliopsida</taxon>
        <taxon>eudicotyledons</taxon>
        <taxon>Gunneridae</taxon>
        <taxon>Pentapetalae</taxon>
        <taxon>rosids</taxon>
        <taxon>fabids</taxon>
        <taxon>Fabales</taxon>
        <taxon>Fabaceae</taxon>
        <taxon>Papilionoideae</taxon>
        <taxon>50 kb inversion clade</taxon>
        <taxon>NPAAA clade</taxon>
        <taxon>Hologalegina</taxon>
        <taxon>IRL clade</taxon>
        <taxon>Trifolieae</taxon>
        <taxon>Trifolium</taxon>
    </lineage>
</organism>
<sequence length="62" mass="7460">MLRRKNMTQILMFVYFVVTFLSLFLLVTSRSSIPCKIEADCPDELYYFIECVDGFCVYWRDE</sequence>